<reference evidence="16" key="3">
    <citation type="journal article" date="2018" name="Nature">
        <title>Human gut bacteria contain acquired interbacterial defence systems.</title>
        <authorList>
            <person name="Ross B.D."/>
            <person name="Verster A.J."/>
            <person name="Radey M.C."/>
            <person name="Schmidtke D.T."/>
            <person name="Pope C.E."/>
            <person name="Hoffman L.R."/>
            <person name="Hajjar A."/>
            <person name="Peterson S.B."/>
            <person name="Borenstein E."/>
            <person name="Mougous J."/>
        </authorList>
    </citation>
    <scope>NUCLEOTIDE SEQUENCE</scope>
    <source>
        <strain evidence="16">3725 D1 iv</strain>
    </source>
</reference>
<gene>
    <name evidence="17" type="ORF">DWX70_14045</name>
    <name evidence="16" type="ORF">DYI28_03555</name>
    <name evidence="13" type="ORF">F3B53_25365</name>
    <name evidence="11" type="ORF">F3B90_01240</name>
    <name evidence="12" type="ORF">F3B98_07575</name>
    <name evidence="10" type="ORF">F3D66_04480</name>
    <name evidence="9" type="ORF">F3F25_20915</name>
    <name evidence="14" type="ORF">PO240_25145</name>
    <name evidence="15" type="ORF">PO382_04690</name>
    <name evidence="18" type="ORF">SAMN05192581_103420</name>
    <name evidence="19" type="ORF">SAMN05192582_10449</name>
</gene>
<evidence type="ECO:0000313" key="21">
    <source>
        <dbReference type="Proteomes" id="UP000183670"/>
    </source>
</evidence>
<evidence type="ECO:0000313" key="10">
    <source>
        <dbReference type="EMBL" id="KAA4103194.1"/>
    </source>
</evidence>
<organism evidence="12 27">
    <name type="scientific">Bacteroides ovatus</name>
    <dbReference type="NCBI Taxonomy" id="28116"/>
    <lineage>
        <taxon>Bacteria</taxon>
        <taxon>Pseudomonadati</taxon>
        <taxon>Bacteroidota</taxon>
        <taxon>Bacteroidia</taxon>
        <taxon>Bacteroidales</taxon>
        <taxon>Bacteroidaceae</taxon>
        <taxon>Bacteroides</taxon>
    </lineage>
</organism>
<dbReference type="EMBL" id="CP041395">
    <property type="protein sequence ID" value="QDM07861.1"/>
    <property type="molecule type" value="Genomic_DNA"/>
</dbReference>
<keyword evidence="28" id="KW-1185">Reference proteome</keyword>
<protein>
    <submittedName>
        <fullName evidence="12 17">Threonine/serine exporter</fullName>
    </submittedName>
    <submittedName>
        <fullName evidence="18">Uncharacterized membrane protein YjjP, DUF1212 family</fullName>
    </submittedName>
</protein>
<evidence type="ECO:0000313" key="23">
    <source>
        <dbReference type="Proteomes" id="UP000318823"/>
    </source>
</evidence>
<dbReference type="AlphaFoldDB" id="A0A139KWM5"/>
<dbReference type="EMBL" id="VWFO01000006">
    <property type="protein sequence ID" value="KAA4665470.1"/>
    <property type="molecule type" value="Genomic_DNA"/>
</dbReference>
<dbReference type="GO" id="GO:0022857">
    <property type="term" value="F:transmembrane transporter activity"/>
    <property type="evidence" value="ECO:0007669"/>
    <property type="project" value="InterPro"/>
</dbReference>
<dbReference type="Proteomes" id="UP001214017">
    <property type="component" value="Unassembled WGS sequence"/>
</dbReference>
<dbReference type="PANTHER" id="PTHR34390:SF2">
    <property type="entry name" value="SUCCINATE TRANSPORTER SUBUNIT YJJP-RELATED"/>
    <property type="match status" value="1"/>
</dbReference>
<feature type="transmembrane region" description="Helical" evidence="7">
    <location>
        <begin position="139"/>
        <end position="157"/>
    </location>
</feature>
<dbReference type="PANTHER" id="PTHR34390">
    <property type="entry name" value="UPF0442 PROTEIN YJJB-RELATED"/>
    <property type="match status" value="1"/>
</dbReference>
<keyword evidence="5 7" id="KW-0472">Membrane</keyword>
<evidence type="ECO:0000313" key="13">
    <source>
        <dbReference type="EMBL" id="KAB1318736.1"/>
    </source>
</evidence>
<evidence type="ECO:0000313" key="27">
    <source>
        <dbReference type="Proteomes" id="UP000435985"/>
    </source>
</evidence>
<dbReference type="EMBL" id="VWLB01000041">
    <property type="protein sequence ID" value="KAA3924910.1"/>
    <property type="molecule type" value="Genomic_DNA"/>
</dbReference>
<evidence type="ECO:0000313" key="18">
    <source>
        <dbReference type="EMBL" id="SDB78117.1"/>
    </source>
</evidence>
<dbReference type="Proteomes" id="UP000318823">
    <property type="component" value="Chromosome"/>
</dbReference>
<sequence length="255" mass="27778">MKTGESLLSIGKFIAEYSAHLMGAGVHTSRVVRNTKRIGEAFGLDVKLSVFHRNIILTIIDKETNEACNEVIDIPAHPISFEHNSELSALSWEAVDNHLSLEELKDKYKKIISAPRIHPLFVLLLVGFANASFCKLFGGDLISMGIVFSATITGFYLKQQMQAKKINHYVVFIVSAFVASLCASTALIFDTTSEIAMATSVLYLVPGVPLINGVIDVVEGYVLTGFARLTEASLLIVSIAIGLSFTLLMVKNSLI</sequence>
<dbReference type="Proteomes" id="UP000183670">
    <property type="component" value="Unassembled WGS sequence"/>
</dbReference>
<dbReference type="EMBL" id="QRVZ01000010">
    <property type="protein sequence ID" value="RGS83039.1"/>
    <property type="molecule type" value="Genomic_DNA"/>
</dbReference>
<proteinExistence type="inferred from homology"/>
<keyword evidence="3 7" id="KW-0812">Transmembrane</keyword>
<evidence type="ECO:0000313" key="14">
    <source>
        <dbReference type="EMBL" id="MDC2411160.1"/>
    </source>
</evidence>
<evidence type="ECO:0000313" key="17">
    <source>
        <dbReference type="EMBL" id="RGS83039.1"/>
    </source>
</evidence>
<reference evidence="16" key="6">
    <citation type="submission" date="2019-07" db="EMBL/GenBank/DDBJ databases">
        <authorList>
            <person name="Ross B.D."/>
            <person name="Verster A.J."/>
            <person name="Radey M.C."/>
            <person name="Schmidtke D.T."/>
            <person name="Pope C.E."/>
            <person name="Hoffman L.R."/>
            <person name="Hajjar A."/>
            <person name="Peterson S.B."/>
            <person name="Borenstein E."/>
            <person name="Mougous J.D."/>
        </authorList>
    </citation>
    <scope>NUCLEOTIDE SEQUENCE</scope>
    <source>
        <strain evidence="16">3725 D1 iv</strain>
    </source>
</reference>
<dbReference type="KEGG" id="boa:Bovatus_00686"/>
<feature type="transmembrane region" description="Helical" evidence="7">
    <location>
        <begin position="229"/>
        <end position="250"/>
    </location>
</feature>
<dbReference type="EMBL" id="VWFP01000001">
    <property type="protein sequence ID" value="KAA4630419.1"/>
    <property type="molecule type" value="Genomic_DNA"/>
</dbReference>
<evidence type="ECO:0000313" key="12">
    <source>
        <dbReference type="EMBL" id="KAA4665470.1"/>
    </source>
</evidence>
<evidence type="ECO:0000256" key="7">
    <source>
        <dbReference type="SAM" id="Phobius"/>
    </source>
</evidence>
<dbReference type="GO" id="GO:0015744">
    <property type="term" value="P:succinate transport"/>
    <property type="evidence" value="ECO:0007669"/>
    <property type="project" value="TreeGrafter"/>
</dbReference>
<evidence type="ECO:0000313" key="22">
    <source>
        <dbReference type="Proteomes" id="UP000266492"/>
    </source>
</evidence>
<evidence type="ECO:0000313" key="25">
    <source>
        <dbReference type="Proteomes" id="UP000375690"/>
    </source>
</evidence>
<dbReference type="Proteomes" id="UP000365824">
    <property type="component" value="Unassembled WGS sequence"/>
</dbReference>
<evidence type="ECO:0000256" key="2">
    <source>
        <dbReference type="ARBA" id="ARBA00022475"/>
    </source>
</evidence>
<comment type="subcellular location">
    <subcellularLocation>
        <location evidence="1">Cell membrane</location>
        <topology evidence="1">Multi-pass membrane protein</topology>
    </subcellularLocation>
</comment>
<reference evidence="20 21" key="1">
    <citation type="submission" date="2016-10" db="EMBL/GenBank/DDBJ databases">
        <authorList>
            <person name="de Groot N.N."/>
        </authorList>
    </citation>
    <scope>NUCLEOTIDE SEQUENCE [LARGE SCALE GENOMIC DNA]</scope>
    <source>
        <strain evidence="18 21">NLAE-zl-C500</strain>
        <strain evidence="19 20">NLAE-zl-C57</strain>
    </source>
</reference>
<evidence type="ECO:0000313" key="28">
    <source>
        <dbReference type="Proteomes" id="UP000473905"/>
    </source>
</evidence>
<evidence type="ECO:0000313" key="15">
    <source>
        <dbReference type="EMBL" id="MDC2741519.1"/>
    </source>
</evidence>
<comment type="similarity">
    <text evidence="6">Belongs to the ThrE exporter (TC 2.A.79) family.</text>
</comment>
<keyword evidence="2" id="KW-1003">Cell membrane</keyword>
<dbReference type="Proteomes" id="UP000424805">
    <property type="component" value="Unassembled WGS sequence"/>
</dbReference>
<feature type="transmembrane region" description="Helical" evidence="7">
    <location>
        <begin position="169"/>
        <end position="189"/>
    </location>
</feature>
<evidence type="ECO:0000256" key="6">
    <source>
        <dbReference type="ARBA" id="ARBA00034125"/>
    </source>
</evidence>
<accession>A0A139KWM5</accession>
<feature type="domain" description="Threonine/serine exporter-like N-terminal" evidence="8">
    <location>
        <begin position="13"/>
        <end position="247"/>
    </location>
</feature>
<evidence type="ECO:0000256" key="4">
    <source>
        <dbReference type="ARBA" id="ARBA00022989"/>
    </source>
</evidence>
<name>A0A139KWM5_BACOV</name>
<evidence type="ECO:0000313" key="9">
    <source>
        <dbReference type="EMBL" id="KAA3924910.1"/>
    </source>
</evidence>
<dbReference type="Proteomes" id="UP001219389">
    <property type="component" value="Unassembled WGS sequence"/>
</dbReference>
<evidence type="ECO:0000313" key="26">
    <source>
        <dbReference type="Proteomes" id="UP000424805"/>
    </source>
</evidence>
<dbReference type="STRING" id="28116.Bovatus_00686"/>
<evidence type="ECO:0000256" key="3">
    <source>
        <dbReference type="ARBA" id="ARBA00022692"/>
    </source>
</evidence>
<evidence type="ECO:0000313" key="19">
    <source>
        <dbReference type="EMBL" id="SDI41742.1"/>
    </source>
</evidence>
<reference evidence="14" key="7">
    <citation type="submission" date="2022-10" db="EMBL/GenBank/DDBJ databases">
        <title>Human gut microbiome strain richness.</title>
        <authorList>
            <person name="Chen-Liaw A."/>
        </authorList>
    </citation>
    <scope>NUCLEOTIDE SEQUENCE</scope>
    <source>
        <strain evidence="15">BSD2780120875st1_E1_BSD2780120875_150330</strain>
        <strain evidence="14">F7_m1001271B151109d0_201107</strain>
    </source>
</reference>
<dbReference type="Proteomes" id="UP000266492">
    <property type="component" value="Unassembled WGS sequence"/>
</dbReference>
<dbReference type="Pfam" id="PF06738">
    <property type="entry name" value="ThrE"/>
    <property type="match status" value="1"/>
</dbReference>
<evidence type="ECO:0000256" key="5">
    <source>
        <dbReference type="ARBA" id="ARBA00023136"/>
    </source>
</evidence>
<dbReference type="Proteomes" id="UP000473905">
    <property type="component" value="Unassembled WGS sequence"/>
</dbReference>
<dbReference type="Proteomes" id="UP000435985">
    <property type="component" value="Unassembled WGS sequence"/>
</dbReference>
<evidence type="ECO:0000256" key="1">
    <source>
        <dbReference type="ARBA" id="ARBA00004651"/>
    </source>
</evidence>
<dbReference type="RefSeq" id="WP_004296023.1">
    <property type="nucleotide sequence ID" value="NZ_BAABYJ010000001.1"/>
</dbReference>
<evidence type="ECO:0000313" key="24">
    <source>
        <dbReference type="Proteomes" id="UP000365824"/>
    </source>
</evidence>
<dbReference type="EMBL" id="FMYE01000034">
    <property type="protein sequence ID" value="SDB78117.1"/>
    <property type="molecule type" value="Genomic_DNA"/>
</dbReference>
<evidence type="ECO:0000259" key="8">
    <source>
        <dbReference type="Pfam" id="PF06738"/>
    </source>
</evidence>
<dbReference type="GeneID" id="69479861"/>
<dbReference type="GO" id="GO:0005886">
    <property type="term" value="C:plasma membrane"/>
    <property type="evidence" value="ECO:0007669"/>
    <property type="project" value="UniProtKB-SubCell"/>
</dbReference>
<dbReference type="InterPro" id="IPR050539">
    <property type="entry name" value="ThrE_Dicarb/AminoAcid_Exp"/>
</dbReference>
<reference evidence="24 25" key="5">
    <citation type="journal article" date="2019" name="Nat. Med.">
        <title>A library of human gut bacterial isolates paired with longitudinal multiomics data enables mechanistic microbiome research.</title>
        <authorList>
            <person name="Poyet M."/>
            <person name="Groussin M."/>
            <person name="Gibbons S.M."/>
            <person name="Avila-Pacheco J."/>
            <person name="Jiang X."/>
            <person name="Kearney S.M."/>
            <person name="Perrotta A.R."/>
            <person name="Berdy B."/>
            <person name="Zhao S."/>
            <person name="Lieberman T.D."/>
            <person name="Swanson P.K."/>
            <person name="Smith M."/>
            <person name="Roesemann S."/>
            <person name="Alexander J.E."/>
            <person name="Rich S.A."/>
            <person name="Livny J."/>
            <person name="Vlamakis H."/>
            <person name="Clish C."/>
            <person name="Bullock K."/>
            <person name="Deik A."/>
            <person name="Scott J."/>
            <person name="Pierce K.A."/>
            <person name="Xavier R.J."/>
            <person name="Alm E.J."/>
        </authorList>
    </citation>
    <scope>NUCLEOTIDE SEQUENCE [LARGE SCALE GENOMIC DNA]</scope>
    <source>
        <strain evidence="10 28">BIOML-A134</strain>
        <strain evidence="12 27">BIOML-A14</strain>
        <strain evidence="11 26">BIOML-A15</strain>
        <strain evidence="9 24">BIOML-A160</strain>
        <strain evidence="13 25">BIOML-A2</strain>
    </source>
</reference>
<dbReference type="InterPro" id="IPR010619">
    <property type="entry name" value="ThrE-like_N"/>
</dbReference>
<dbReference type="EMBL" id="JAQNZF010000004">
    <property type="protein sequence ID" value="MDC2741519.1"/>
    <property type="molecule type" value="Genomic_DNA"/>
</dbReference>
<reference evidence="17 22" key="4">
    <citation type="submission" date="2018-08" db="EMBL/GenBank/DDBJ databases">
        <title>A genome reference for cultivated species of the human gut microbiota.</title>
        <authorList>
            <person name="Zou Y."/>
            <person name="Xue W."/>
            <person name="Luo G."/>
        </authorList>
    </citation>
    <scope>NUCLEOTIDE SEQUENCE [LARGE SCALE GENOMIC DNA]</scope>
    <source>
        <strain evidence="17 22">AF20-9LB</strain>
    </source>
</reference>
<dbReference type="EMBL" id="VWKB01000005">
    <property type="protein sequence ID" value="KAA4103194.1"/>
    <property type="molecule type" value="Genomic_DNA"/>
</dbReference>
<dbReference type="EMBL" id="FNDO01000044">
    <property type="protein sequence ID" value="SDI41742.1"/>
    <property type="molecule type" value="Genomic_DNA"/>
</dbReference>
<dbReference type="EMBL" id="JAQNWR010000027">
    <property type="protein sequence ID" value="MDC2411160.1"/>
    <property type="molecule type" value="Genomic_DNA"/>
</dbReference>
<dbReference type="EMBL" id="VWFC01000056">
    <property type="protein sequence ID" value="KAB1318736.1"/>
    <property type="molecule type" value="Genomic_DNA"/>
</dbReference>
<reference evidence="23" key="2">
    <citation type="journal article" date="2018" name="J. Anim. Genet.">
        <title>Acquired interbacterial defense systems protect against interspecies antagonism in the human gut microbiome.</title>
        <authorList>
            <person name="Ross B.D."/>
            <person name="Verster A.J."/>
            <person name="Radey M.C."/>
            <person name="Schmidtke D.T."/>
            <person name="Pope C.E."/>
            <person name="Hoffman L.R."/>
            <person name="Hajjar A."/>
            <person name="Peterson S.B."/>
            <person name="Borenstein E."/>
            <person name="Mougous J."/>
        </authorList>
    </citation>
    <scope>NUCLEOTIDE SEQUENCE [LARGE SCALE GENOMIC DNA]</scope>
    <source>
        <strain evidence="23">3725 D1 iv</strain>
    </source>
</reference>
<evidence type="ECO:0000313" key="20">
    <source>
        <dbReference type="Proteomes" id="UP000181870"/>
    </source>
</evidence>
<evidence type="ECO:0000313" key="11">
    <source>
        <dbReference type="EMBL" id="KAA4630419.1"/>
    </source>
</evidence>
<dbReference type="Proteomes" id="UP000181870">
    <property type="component" value="Unassembled WGS sequence"/>
</dbReference>
<keyword evidence="4 7" id="KW-1133">Transmembrane helix</keyword>
<dbReference type="Proteomes" id="UP000375690">
    <property type="component" value="Unassembled WGS sequence"/>
</dbReference>
<feature type="transmembrane region" description="Helical" evidence="7">
    <location>
        <begin position="195"/>
        <end position="217"/>
    </location>
</feature>
<dbReference type="PATRIC" id="fig|28116.10.peg.3846"/>
<evidence type="ECO:0000313" key="16">
    <source>
        <dbReference type="EMBL" id="QDM07861.1"/>
    </source>
</evidence>